<proteinExistence type="inferred from homology"/>
<dbReference type="PANTHER" id="PTHR33393:SF11">
    <property type="entry name" value="POLYGLUTAMINE SYNTHESIS ACCESSORY PROTEIN RV0574C-RELATED"/>
    <property type="match status" value="1"/>
</dbReference>
<dbReference type="AlphaFoldDB" id="A0A2A2I7L5"/>
<organism evidence="3 4">
    <name type="scientific">Tamilnaduibacter salinus</name>
    <dbReference type="NCBI Taxonomy" id="1484056"/>
    <lineage>
        <taxon>Bacteria</taxon>
        <taxon>Pseudomonadati</taxon>
        <taxon>Pseudomonadota</taxon>
        <taxon>Gammaproteobacteria</taxon>
        <taxon>Pseudomonadales</taxon>
        <taxon>Marinobacteraceae</taxon>
        <taxon>Tamilnaduibacter</taxon>
    </lineage>
</organism>
<sequence length="339" mass="38004">MIKIQFVGDISLGEYYLSFGHGPRTIIERQDILLGVRHILGSADFVVGNLEAPLSPDNERTMDPEASVLKGNIKHSEYLSHNNFRFLQVANNHSVQHGDVTFDGTVEALYKSGIRPLGLKDQGLAKIELNGVTLGFLAASDVPDNTDLNQGKYQKLNDDFLRKAQESVPEVDHLFILLHWGLESSTTPLPYQDKLANDLKALGVRGVIGTHPHLVYGVKNDDNFVYAPSLGDFVFDLAWDRRYLNSCILELTLDTERINRAKLWPLRLEKSGSTPLPVGDAIDIDSEFYSTFDNGPTMKGGQIRKVIYFLVNYFRGKTLLKTIFILKKVKNRLTSALSR</sequence>
<accession>A0A2A2I7L5</accession>
<comment type="caution">
    <text evidence="3">The sequence shown here is derived from an EMBL/GenBank/DDBJ whole genome shotgun (WGS) entry which is preliminary data.</text>
</comment>
<dbReference type="InterPro" id="IPR052169">
    <property type="entry name" value="CW_Biosynth-Accessory"/>
</dbReference>
<reference evidence="3 4" key="1">
    <citation type="submission" date="2017-07" db="EMBL/GenBank/DDBJ databases">
        <title>Tamlnaduibacter salinus (Mi-7) genome sequencing.</title>
        <authorList>
            <person name="Verma A."/>
            <person name="Krishnamurthi S."/>
        </authorList>
    </citation>
    <scope>NUCLEOTIDE SEQUENCE [LARGE SCALE GENOMIC DNA]</scope>
    <source>
        <strain evidence="3 4">Mi-7</strain>
    </source>
</reference>
<evidence type="ECO:0000313" key="3">
    <source>
        <dbReference type="EMBL" id="PAV27033.1"/>
    </source>
</evidence>
<feature type="domain" description="Capsule synthesis protein CapA" evidence="2">
    <location>
        <begin position="3"/>
        <end position="237"/>
    </location>
</feature>
<gene>
    <name evidence="3" type="ORF">CF392_02535</name>
</gene>
<evidence type="ECO:0000259" key="2">
    <source>
        <dbReference type="SMART" id="SM00854"/>
    </source>
</evidence>
<dbReference type="Gene3D" id="3.60.21.10">
    <property type="match status" value="1"/>
</dbReference>
<dbReference type="InterPro" id="IPR019079">
    <property type="entry name" value="Capsule_synth_CapA"/>
</dbReference>
<dbReference type="PANTHER" id="PTHR33393">
    <property type="entry name" value="POLYGLUTAMINE SYNTHESIS ACCESSORY PROTEIN RV0574C-RELATED"/>
    <property type="match status" value="1"/>
</dbReference>
<dbReference type="EMBL" id="NMPM01000010">
    <property type="protein sequence ID" value="PAV27033.1"/>
    <property type="molecule type" value="Genomic_DNA"/>
</dbReference>
<comment type="similarity">
    <text evidence="1">Belongs to the CapA family.</text>
</comment>
<protein>
    <recommendedName>
        <fullName evidence="2">Capsule synthesis protein CapA domain-containing protein</fullName>
    </recommendedName>
</protein>
<dbReference type="RefSeq" id="WP_095609896.1">
    <property type="nucleotide sequence ID" value="NZ_NMPM01000010.1"/>
</dbReference>
<dbReference type="SUPFAM" id="SSF56300">
    <property type="entry name" value="Metallo-dependent phosphatases"/>
    <property type="match status" value="1"/>
</dbReference>
<evidence type="ECO:0000313" key="4">
    <source>
        <dbReference type="Proteomes" id="UP000218332"/>
    </source>
</evidence>
<keyword evidence="4" id="KW-1185">Reference proteome</keyword>
<evidence type="ECO:0000256" key="1">
    <source>
        <dbReference type="ARBA" id="ARBA00005662"/>
    </source>
</evidence>
<dbReference type="Pfam" id="PF09587">
    <property type="entry name" value="PGA_cap"/>
    <property type="match status" value="1"/>
</dbReference>
<dbReference type="SMART" id="SM00854">
    <property type="entry name" value="PGA_cap"/>
    <property type="match status" value="1"/>
</dbReference>
<dbReference type="InterPro" id="IPR029052">
    <property type="entry name" value="Metallo-depent_PP-like"/>
</dbReference>
<dbReference type="Proteomes" id="UP000218332">
    <property type="component" value="Unassembled WGS sequence"/>
</dbReference>
<name>A0A2A2I7L5_9GAMM</name>